<dbReference type="Pfam" id="PF12911">
    <property type="entry name" value="OppC_N"/>
    <property type="match status" value="1"/>
</dbReference>
<protein>
    <submittedName>
        <fullName evidence="10">Peptide/nickel transport system permease protein</fullName>
    </submittedName>
</protein>
<evidence type="ECO:0000256" key="7">
    <source>
        <dbReference type="RuleBase" id="RU363032"/>
    </source>
</evidence>
<dbReference type="GO" id="GO:0055085">
    <property type="term" value="P:transmembrane transport"/>
    <property type="evidence" value="ECO:0007669"/>
    <property type="project" value="InterPro"/>
</dbReference>
<feature type="region of interest" description="Disordered" evidence="8">
    <location>
        <begin position="1"/>
        <end position="67"/>
    </location>
</feature>
<dbReference type="AlphaFoldDB" id="A0A1T5K9Z9"/>
<organism evidence="10 11">
    <name type="scientific">Okibacterium fritillariae</name>
    <dbReference type="NCBI Taxonomy" id="123320"/>
    <lineage>
        <taxon>Bacteria</taxon>
        <taxon>Bacillati</taxon>
        <taxon>Actinomycetota</taxon>
        <taxon>Actinomycetes</taxon>
        <taxon>Micrococcales</taxon>
        <taxon>Microbacteriaceae</taxon>
        <taxon>Okibacterium</taxon>
    </lineage>
</organism>
<evidence type="ECO:0000313" key="11">
    <source>
        <dbReference type="Proteomes" id="UP000190857"/>
    </source>
</evidence>
<dbReference type="PANTHER" id="PTHR43386:SF1">
    <property type="entry name" value="D,D-DIPEPTIDE TRANSPORT SYSTEM PERMEASE PROTEIN DDPC-RELATED"/>
    <property type="match status" value="1"/>
</dbReference>
<keyword evidence="3" id="KW-1003">Cell membrane</keyword>
<feature type="transmembrane region" description="Helical" evidence="7">
    <location>
        <begin position="315"/>
        <end position="341"/>
    </location>
</feature>
<dbReference type="Proteomes" id="UP000190857">
    <property type="component" value="Unassembled WGS sequence"/>
</dbReference>
<dbReference type="SUPFAM" id="SSF161098">
    <property type="entry name" value="MetI-like"/>
    <property type="match status" value="1"/>
</dbReference>
<evidence type="ECO:0000256" key="5">
    <source>
        <dbReference type="ARBA" id="ARBA00022989"/>
    </source>
</evidence>
<proteinExistence type="inferred from homology"/>
<gene>
    <name evidence="10" type="ORF">SAMN06309945_2049</name>
</gene>
<evidence type="ECO:0000256" key="1">
    <source>
        <dbReference type="ARBA" id="ARBA00004651"/>
    </source>
</evidence>
<keyword evidence="2 7" id="KW-0813">Transport</keyword>
<keyword evidence="6 7" id="KW-0472">Membrane</keyword>
<dbReference type="InterPro" id="IPR035906">
    <property type="entry name" value="MetI-like_sf"/>
</dbReference>
<dbReference type="EMBL" id="FUZP01000002">
    <property type="protein sequence ID" value="SKC60513.1"/>
    <property type="molecule type" value="Genomic_DNA"/>
</dbReference>
<sequence>MSAMKGERMSSPTDSSTDTGAGPDAGTTAGVDPAETAAATDAATGQPADASENAERDRAAVASTGAEPVATESLRASAATWRAFRKEPLGLLALAVMAVLVFVAVAAPLLAPYPGSYGDTVLEGPTGAHWFGTDSLGRDVFGEVIWGTQQSLLVAVLASLIAIAVGTLVAVVGAYFRKLDGPISVLVDLMLSLPVLPLMILIAALVGPSTTTIILVVAAFSWPEVTRIVRSQALTVVGLPYVDAARLMTTSPAWIITKHIIPAVTPVIVVSVVVTASRAVLSAAGLAFLGLGDPNTWSWGRILYEAQQSGAMSSAWWLTLFPSLAILALVLSATLLSIAYNDARNPKSRRR</sequence>
<reference evidence="10 11" key="1">
    <citation type="submission" date="2017-02" db="EMBL/GenBank/DDBJ databases">
        <authorList>
            <person name="Peterson S.W."/>
        </authorList>
    </citation>
    <scope>NUCLEOTIDE SEQUENCE [LARGE SCALE GENOMIC DNA]</scope>
    <source>
        <strain evidence="10 11">VKM Ac-2059</strain>
    </source>
</reference>
<dbReference type="Pfam" id="PF00528">
    <property type="entry name" value="BPD_transp_1"/>
    <property type="match status" value="1"/>
</dbReference>
<dbReference type="InterPro" id="IPR025966">
    <property type="entry name" value="OppC_N"/>
</dbReference>
<accession>A0A1T5K9Z9</accession>
<dbReference type="InterPro" id="IPR000515">
    <property type="entry name" value="MetI-like"/>
</dbReference>
<dbReference type="CDD" id="cd06261">
    <property type="entry name" value="TM_PBP2"/>
    <property type="match status" value="1"/>
</dbReference>
<evidence type="ECO:0000256" key="2">
    <source>
        <dbReference type="ARBA" id="ARBA00022448"/>
    </source>
</evidence>
<evidence type="ECO:0000256" key="4">
    <source>
        <dbReference type="ARBA" id="ARBA00022692"/>
    </source>
</evidence>
<dbReference type="PROSITE" id="PS50928">
    <property type="entry name" value="ABC_TM1"/>
    <property type="match status" value="1"/>
</dbReference>
<keyword evidence="4 7" id="KW-0812">Transmembrane</keyword>
<dbReference type="InterPro" id="IPR050366">
    <property type="entry name" value="BP-dependent_transpt_permease"/>
</dbReference>
<feature type="transmembrane region" description="Helical" evidence="7">
    <location>
        <begin position="260"/>
        <end position="289"/>
    </location>
</feature>
<feature type="domain" description="ABC transmembrane type-1" evidence="9">
    <location>
        <begin position="148"/>
        <end position="337"/>
    </location>
</feature>
<evidence type="ECO:0000313" key="10">
    <source>
        <dbReference type="EMBL" id="SKC60513.1"/>
    </source>
</evidence>
<evidence type="ECO:0000256" key="8">
    <source>
        <dbReference type="SAM" id="MobiDB-lite"/>
    </source>
</evidence>
<comment type="similarity">
    <text evidence="7">Belongs to the binding-protein-dependent transport system permease family.</text>
</comment>
<evidence type="ECO:0000256" key="3">
    <source>
        <dbReference type="ARBA" id="ARBA00022475"/>
    </source>
</evidence>
<feature type="compositionally biased region" description="Low complexity" evidence="8">
    <location>
        <begin position="17"/>
        <end position="50"/>
    </location>
</feature>
<comment type="subcellular location">
    <subcellularLocation>
        <location evidence="1 7">Cell membrane</location>
        <topology evidence="1 7">Multi-pass membrane protein</topology>
    </subcellularLocation>
</comment>
<dbReference type="Gene3D" id="1.10.3720.10">
    <property type="entry name" value="MetI-like"/>
    <property type="match status" value="1"/>
</dbReference>
<dbReference type="GO" id="GO:0005886">
    <property type="term" value="C:plasma membrane"/>
    <property type="evidence" value="ECO:0007669"/>
    <property type="project" value="UniProtKB-SubCell"/>
</dbReference>
<name>A0A1T5K9Z9_9MICO</name>
<feature type="transmembrane region" description="Helical" evidence="7">
    <location>
        <begin position="89"/>
        <end position="111"/>
    </location>
</feature>
<feature type="transmembrane region" description="Helical" evidence="7">
    <location>
        <begin position="152"/>
        <end position="176"/>
    </location>
</feature>
<evidence type="ECO:0000256" key="6">
    <source>
        <dbReference type="ARBA" id="ARBA00023136"/>
    </source>
</evidence>
<keyword evidence="5 7" id="KW-1133">Transmembrane helix</keyword>
<evidence type="ECO:0000259" key="9">
    <source>
        <dbReference type="PROSITE" id="PS50928"/>
    </source>
</evidence>
<keyword evidence="11" id="KW-1185">Reference proteome</keyword>
<dbReference type="PANTHER" id="PTHR43386">
    <property type="entry name" value="OLIGOPEPTIDE TRANSPORT SYSTEM PERMEASE PROTEIN APPC"/>
    <property type="match status" value="1"/>
</dbReference>
<dbReference type="STRING" id="123320.SAMN06309945_2049"/>